<accession>A0A2T2MZC0</accession>
<gene>
    <name evidence="1" type="ORF">BS50DRAFT_641665</name>
</gene>
<dbReference type="AlphaFoldDB" id="A0A2T2MZC0"/>
<reference evidence="1 2" key="1">
    <citation type="journal article" date="2018" name="Front. Microbiol.">
        <title>Genome-Wide Analysis of Corynespora cassiicola Leaf Fall Disease Putative Effectors.</title>
        <authorList>
            <person name="Lopez D."/>
            <person name="Ribeiro S."/>
            <person name="Label P."/>
            <person name="Fumanal B."/>
            <person name="Venisse J.S."/>
            <person name="Kohler A."/>
            <person name="de Oliveira R.R."/>
            <person name="Labutti K."/>
            <person name="Lipzen A."/>
            <person name="Lail K."/>
            <person name="Bauer D."/>
            <person name="Ohm R.A."/>
            <person name="Barry K.W."/>
            <person name="Spatafora J."/>
            <person name="Grigoriev I.V."/>
            <person name="Martin F.M."/>
            <person name="Pujade-Renaud V."/>
        </authorList>
    </citation>
    <scope>NUCLEOTIDE SEQUENCE [LARGE SCALE GENOMIC DNA]</scope>
    <source>
        <strain evidence="1 2">Philippines</strain>
    </source>
</reference>
<protein>
    <submittedName>
        <fullName evidence="1">Uncharacterized protein</fullName>
    </submittedName>
</protein>
<dbReference type="EMBL" id="KZ678291">
    <property type="protein sequence ID" value="PSN58564.1"/>
    <property type="molecule type" value="Genomic_DNA"/>
</dbReference>
<proteinExistence type="predicted"/>
<organism evidence="1 2">
    <name type="scientific">Corynespora cassiicola Philippines</name>
    <dbReference type="NCBI Taxonomy" id="1448308"/>
    <lineage>
        <taxon>Eukaryota</taxon>
        <taxon>Fungi</taxon>
        <taxon>Dikarya</taxon>
        <taxon>Ascomycota</taxon>
        <taxon>Pezizomycotina</taxon>
        <taxon>Dothideomycetes</taxon>
        <taxon>Pleosporomycetidae</taxon>
        <taxon>Pleosporales</taxon>
        <taxon>Corynesporascaceae</taxon>
        <taxon>Corynespora</taxon>
    </lineage>
</organism>
<evidence type="ECO:0000313" key="1">
    <source>
        <dbReference type="EMBL" id="PSN58564.1"/>
    </source>
</evidence>
<name>A0A2T2MZC0_CORCC</name>
<keyword evidence="2" id="KW-1185">Reference proteome</keyword>
<sequence>MTVTAAATVTSISAALSYSEHAKESSGRAHRLTRWTYGPTAACAQDLQACAFSSTQAIAFEDASHSGRDLVL</sequence>
<dbReference type="Proteomes" id="UP000240883">
    <property type="component" value="Unassembled WGS sequence"/>
</dbReference>
<evidence type="ECO:0000313" key="2">
    <source>
        <dbReference type="Proteomes" id="UP000240883"/>
    </source>
</evidence>